<feature type="transmembrane region" description="Helical" evidence="7">
    <location>
        <begin position="272"/>
        <end position="292"/>
    </location>
</feature>
<feature type="transmembrane region" description="Helical" evidence="7">
    <location>
        <begin position="183"/>
        <end position="203"/>
    </location>
</feature>
<name>A0ABS1JBG1_9BACL</name>
<dbReference type="PANTHER" id="PTHR32322">
    <property type="entry name" value="INNER MEMBRANE TRANSPORTER"/>
    <property type="match status" value="1"/>
</dbReference>
<comment type="caution">
    <text evidence="9">The sequence shown here is derived from an EMBL/GenBank/DDBJ whole genome shotgun (WGS) entry which is preliminary data.</text>
</comment>
<feature type="transmembrane region" description="Helical" evidence="7">
    <location>
        <begin position="125"/>
        <end position="144"/>
    </location>
</feature>
<evidence type="ECO:0000256" key="4">
    <source>
        <dbReference type="ARBA" id="ARBA00022692"/>
    </source>
</evidence>
<evidence type="ECO:0000256" key="1">
    <source>
        <dbReference type="ARBA" id="ARBA00004651"/>
    </source>
</evidence>
<keyword evidence="4 7" id="KW-0812">Transmembrane</keyword>
<organism evidence="9 10">
    <name type="scientific">Tumebacillus amylolyticus</name>
    <dbReference type="NCBI Taxonomy" id="2801339"/>
    <lineage>
        <taxon>Bacteria</taxon>
        <taxon>Bacillati</taxon>
        <taxon>Bacillota</taxon>
        <taxon>Bacilli</taxon>
        <taxon>Bacillales</taxon>
        <taxon>Alicyclobacillaceae</taxon>
        <taxon>Tumebacillus</taxon>
    </lineage>
</organism>
<reference evidence="9 10" key="1">
    <citation type="submission" date="2021-01" db="EMBL/GenBank/DDBJ databases">
        <title>Tumebacillus sp. strain ITR2 16S ribosomal RNA gene Genome sequencing and assembly.</title>
        <authorList>
            <person name="Kang M."/>
        </authorList>
    </citation>
    <scope>NUCLEOTIDE SEQUENCE [LARGE SCALE GENOMIC DNA]</scope>
    <source>
        <strain evidence="9 10">ITR2</strain>
    </source>
</reference>
<evidence type="ECO:0000259" key="8">
    <source>
        <dbReference type="Pfam" id="PF00892"/>
    </source>
</evidence>
<evidence type="ECO:0000313" key="9">
    <source>
        <dbReference type="EMBL" id="MBL0387622.1"/>
    </source>
</evidence>
<keyword evidence="3" id="KW-1003">Cell membrane</keyword>
<dbReference type="InterPro" id="IPR000620">
    <property type="entry name" value="EamA_dom"/>
</dbReference>
<feature type="transmembrane region" description="Helical" evidence="7">
    <location>
        <begin position="95"/>
        <end position="116"/>
    </location>
</feature>
<sequence length="310" mass="33104">MNNWLIYILLVCSTVFWGGNFNAGKLAVDHLPPFTAAALRFGLASIVMLLILFAKEKINKEALKQNFWSFVLLGLIGVFGFNVLFFVGLKYTSAVNGSLIMATNPLITVLFAIFILKDKFTVQRAIGFLLSLIGVVAVICKGSLDTLTSLNFSGGDLIILGGNICWALYGVLGRKIVKNSTPLLTTTITMVIGAVVMIPFALAETQKMPLLDQPGSLWGAILFMALLGSVLAYLWWNQGIAKIGAGNTSIFFNLVPVFTMLITVVTGSTVTVAQIVGGLLVISGVVFSSGLIKFKSKAQVAEAGLTAKGK</sequence>
<evidence type="ECO:0000313" key="10">
    <source>
        <dbReference type="Proteomes" id="UP000602284"/>
    </source>
</evidence>
<feature type="transmembrane region" description="Helical" evidence="7">
    <location>
        <begin position="248"/>
        <end position="266"/>
    </location>
</feature>
<evidence type="ECO:0000256" key="3">
    <source>
        <dbReference type="ARBA" id="ARBA00022475"/>
    </source>
</evidence>
<keyword evidence="5 7" id="KW-1133">Transmembrane helix</keyword>
<accession>A0ABS1JBG1</accession>
<dbReference type="InterPro" id="IPR037185">
    <property type="entry name" value="EmrE-like"/>
</dbReference>
<feature type="domain" description="EamA" evidence="8">
    <location>
        <begin position="5"/>
        <end position="139"/>
    </location>
</feature>
<feature type="transmembrane region" description="Helical" evidence="7">
    <location>
        <begin position="215"/>
        <end position="236"/>
    </location>
</feature>
<dbReference type="Pfam" id="PF00892">
    <property type="entry name" value="EamA"/>
    <property type="match status" value="2"/>
</dbReference>
<comment type="similarity">
    <text evidence="2">Belongs to the EamA transporter family.</text>
</comment>
<comment type="subcellular location">
    <subcellularLocation>
        <location evidence="1">Cell membrane</location>
        <topology evidence="1">Multi-pass membrane protein</topology>
    </subcellularLocation>
</comment>
<evidence type="ECO:0000256" key="2">
    <source>
        <dbReference type="ARBA" id="ARBA00007362"/>
    </source>
</evidence>
<proteinExistence type="inferred from homology"/>
<evidence type="ECO:0000256" key="7">
    <source>
        <dbReference type="SAM" id="Phobius"/>
    </source>
</evidence>
<keyword evidence="6 7" id="KW-0472">Membrane</keyword>
<dbReference type="RefSeq" id="WP_201635808.1">
    <property type="nucleotide sequence ID" value="NZ_JAEQNB010000004.1"/>
</dbReference>
<protein>
    <submittedName>
        <fullName evidence="9">DMT family transporter</fullName>
    </submittedName>
</protein>
<evidence type="ECO:0000256" key="6">
    <source>
        <dbReference type="ARBA" id="ARBA00023136"/>
    </source>
</evidence>
<dbReference type="SUPFAM" id="SSF103481">
    <property type="entry name" value="Multidrug resistance efflux transporter EmrE"/>
    <property type="match status" value="2"/>
</dbReference>
<feature type="transmembrane region" description="Helical" evidence="7">
    <location>
        <begin position="150"/>
        <end position="171"/>
    </location>
</feature>
<dbReference type="EMBL" id="JAEQNB010000004">
    <property type="protein sequence ID" value="MBL0387622.1"/>
    <property type="molecule type" value="Genomic_DNA"/>
</dbReference>
<gene>
    <name evidence="9" type="ORF">JJB07_13360</name>
</gene>
<evidence type="ECO:0000256" key="5">
    <source>
        <dbReference type="ARBA" id="ARBA00022989"/>
    </source>
</evidence>
<keyword evidence="10" id="KW-1185">Reference proteome</keyword>
<dbReference type="Proteomes" id="UP000602284">
    <property type="component" value="Unassembled WGS sequence"/>
</dbReference>
<feature type="transmembrane region" description="Helical" evidence="7">
    <location>
        <begin position="33"/>
        <end position="54"/>
    </location>
</feature>
<dbReference type="PANTHER" id="PTHR32322:SF18">
    <property type="entry name" value="S-ADENOSYLMETHIONINE_S-ADENOSYLHOMOCYSTEINE TRANSPORTER"/>
    <property type="match status" value="1"/>
</dbReference>
<dbReference type="InterPro" id="IPR050638">
    <property type="entry name" value="AA-Vitamin_Transporters"/>
</dbReference>
<feature type="transmembrane region" description="Helical" evidence="7">
    <location>
        <begin position="66"/>
        <end position="89"/>
    </location>
</feature>
<feature type="domain" description="EamA" evidence="8">
    <location>
        <begin position="155"/>
        <end position="289"/>
    </location>
</feature>